<sequence>MHRLALCRGRRGVLLERLVDALRGLKLSRLMMTNWYGPAEFSLSTSRDIPIHDGASPSHDQSKDKIGSLIGHVVLDDSIYITSEQDGSLLPLGMPGEICIAGTMVANGYLDASLDDGVFVKNPFATPQDLEQGFTTMYKTGDRRLVEKDGSITFLGLTQRGSTVVKPRGLRIDLNEVTGAVLEAAPDDLADLADAVVTVLGEPQYLVCCEVFQPGRHVENQQLMDLLQTLHLPRYMIPATIVVLDSLPLVPNGKLDLELIQNLPLLTPTTSSGQARSQVPMPNGEQLTEIEERLRALWIDVIVAVARTAEIGLHSSFLAVGGNSFLLAHFQHAIKREIEVEIPLCQLGQASELRNMAAVIDAAR</sequence>
<dbReference type="InterPro" id="IPR045851">
    <property type="entry name" value="AMP-bd_C_sf"/>
</dbReference>
<keyword evidence="1" id="KW-0596">Phosphopantetheine</keyword>
<comment type="caution">
    <text evidence="5">The sequence shown here is derived from an EMBL/GenBank/DDBJ whole genome shotgun (WGS) entry which is preliminary data.</text>
</comment>
<dbReference type="STRING" id="29845.A0A1V6RCS3"/>
<evidence type="ECO:0000256" key="1">
    <source>
        <dbReference type="ARBA" id="ARBA00022450"/>
    </source>
</evidence>
<accession>A0A1V6RCS3</accession>
<dbReference type="SUPFAM" id="SSF47336">
    <property type="entry name" value="ACP-like"/>
    <property type="match status" value="1"/>
</dbReference>
<evidence type="ECO:0000313" key="5">
    <source>
        <dbReference type="EMBL" id="OQD99340.1"/>
    </source>
</evidence>
<dbReference type="Gene3D" id="3.30.300.30">
    <property type="match status" value="1"/>
</dbReference>
<dbReference type="EMBL" id="MDYP01000065">
    <property type="protein sequence ID" value="OQD99340.1"/>
    <property type="molecule type" value="Genomic_DNA"/>
</dbReference>
<dbReference type="OrthoDB" id="416786at2759"/>
<reference evidence="6" key="1">
    <citation type="journal article" date="2017" name="Nat. Microbiol.">
        <title>Global analysis of biosynthetic gene clusters reveals vast potential of secondary metabolite production in Penicillium species.</title>
        <authorList>
            <person name="Nielsen J.C."/>
            <person name="Grijseels S."/>
            <person name="Prigent S."/>
            <person name="Ji B."/>
            <person name="Dainat J."/>
            <person name="Nielsen K.F."/>
            <person name="Frisvad J.C."/>
            <person name="Workman M."/>
            <person name="Nielsen J."/>
        </authorList>
    </citation>
    <scope>NUCLEOTIDE SEQUENCE [LARGE SCALE GENOMIC DNA]</scope>
    <source>
        <strain evidence="6">IBT 29486</strain>
    </source>
</reference>
<evidence type="ECO:0000313" key="6">
    <source>
        <dbReference type="Proteomes" id="UP000191518"/>
    </source>
</evidence>
<dbReference type="PANTHER" id="PTHR45527:SF1">
    <property type="entry name" value="FATTY ACID SYNTHASE"/>
    <property type="match status" value="1"/>
</dbReference>
<evidence type="ECO:0000256" key="3">
    <source>
        <dbReference type="ARBA" id="ARBA00022598"/>
    </source>
</evidence>
<protein>
    <recommendedName>
        <fullName evidence="4">Carrier domain-containing protein</fullName>
    </recommendedName>
</protein>
<evidence type="ECO:0000256" key="2">
    <source>
        <dbReference type="ARBA" id="ARBA00022553"/>
    </source>
</evidence>
<keyword evidence="2" id="KW-0597">Phosphoprotein</keyword>
<dbReference type="AlphaFoldDB" id="A0A1V6RCS3"/>
<dbReference type="PROSITE" id="PS50075">
    <property type="entry name" value="CARRIER"/>
    <property type="match status" value="1"/>
</dbReference>
<dbReference type="Gene3D" id="3.40.50.12780">
    <property type="entry name" value="N-terminal domain of ligase-like"/>
    <property type="match status" value="1"/>
</dbReference>
<dbReference type="Proteomes" id="UP000191518">
    <property type="component" value="Unassembled WGS sequence"/>
</dbReference>
<dbReference type="GO" id="GO:0043041">
    <property type="term" value="P:amino acid activation for nonribosomal peptide biosynthetic process"/>
    <property type="evidence" value="ECO:0007669"/>
    <property type="project" value="TreeGrafter"/>
</dbReference>
<dbReference type="InterPro" id="IPR042099">
    <property type="entry name" value="ANL_N_sf"/>
</dbReference>
<evidence type="ECO:0000259" key="4">
    <source>
        <dbReference type="PROSITE" id="PS50075"/>
    </source>
</evidence>
<name>A0A1V6RCS3_9EURO</name>
<dbReference type="GO" id="GO:0031177">
    <property type="term" value="F:phosphopantetheine binding"/>
    <property type="evidence" value="ECO:0007669"/>
    <property type="project" value="TreeGrafter"/>
</dbReference>
<dbReference type="SMR" id="A0A1V6RCS3"/>
<gene>
    <name evidence="5" type="ORF">PENVUL_c065G06487</name>
</gene>
<dbReference type="GO" id="GO:0016874">
    <property type="term" value="F:ligase activity"/>
    <property type="evidence" value="ECO:0007669"/>
    <property type="project" value="UniProtKB-KW"/>
</dbReference>
<keyword evidence="6" id="KW-1185">Reference proteome</keyword>
<dbReference type="InterPro" id="IPR036736">
    <property type="entry name" value="ACP-like_sf"/>
</dbReference>
<dbReference type="InterPro" id="IPR009081">
    <property type="entry name" value="PP-bd_ACP"/>
</dbReference>
<keyword evidence="3" id="KW-0436">Ligase</keyword>
<dbReference type="Gene3D" id="1.10.1200.10">
    <property type="entry name" value="ACP-like"/>
    <property type="match status" value="1"/>
</dbReference>
<dbReference type="Pfam" id="PF00501">
    <property type="entry name" value="AMP-binding"/>
    <property type="match status" value="1"/>
</dbReference>
<dbReference type="Pfam" id="PF00550">
    <property type="entry name" value="PP-binding"/>
    <property type="match status" value="1"/>
</dbReference>
<dbReference type="GO" id="GO:0044550">
    <property type="term" value="P:secondary metabolite biosynthetic process"/>
    <property type="evidence" value="ECO:0007669"/>
    <property type="project" value="TreeGrafter"/>
</dbReference>
<feature type="domain" description="Carrier" evidence="4">
    <location>
        <begin position="285"/>
        <end position="364"/>
    </location>
</feature>
<organism evidence="5 6">
    <name type="scientific">Penicillium vulpinum</name>
    <dbReference type="NCBI Taxonomy" id="29845"/>
    <lineage>
        <taxon>Eukaryota</taxon>
        <taxon>Fungi</taxon>
        <taxon>Dikarya</taxon>
        <taxon>Ascomycota</taxon>
        <taxon>Pezizomycotina</taxon>
        <taxon>Eurotiomycetes</taxon>
        <taxon>Eurotiomycetidae</taxon>
        <taxon>Eurotiales</taxon>
        <taxon>Aspergillaceae</taxon>
        <taxon>Penicillium</taxon>
    </lineage>
</organism>
<dbReference type="GO" id="GO:0005737">
    <property type="term" value="C:cytoplasm"/>
    <property type="evidence" value="ECO:0007669"/>
    <property type="project" value="TreeGrafter"/>
</dbReference>
<proteinExistence type="predicted"/>
<dbReference type="PANTHER" id="PTHR45527">
    <property type="entry name" value="NONRIBOSOMAL PEPTIDE SYNTHETASE"/>
    <property type="match status" value="1"/>
</dbReference>
<dbReference type="InterPro" id="IPR000873">
    <property type="entry name" value="AMP-dep_synth/lig_dom"/>
</dbReference>
<dbReference type="SUPFAM" id="SSF56801">
    <property type="entry name" value="Acetyl-CoA synthetase-like"/>
    <property type="match status" value="1"/>
</dbReference>